<accession>A0A7V1LMT2</accession>
<dbReference type="SUPFAM" id="SSF56529">
    <property type="entry name" value="FAH"/>
    <property type="match status" value="1"/>
</dbReference>
<dbReference type="AlphaFoldDB" id="A0A7V1LMT2"/>
<dbReference type="PANTHER" id="PTHR43211">
    <property type="entry name" value="FUMARYLACETOACETATE HYDROLASE"/>
    <property type="match status" value="1"/>
</dbReference>
<reference evidence="2" key="1">
    <citation type="journal article" date="2020" name="mSystems">
        <title>Genome- and Community-Level Interaction Insights into Carbon Utilization and Element Cycling Functions of Hydrothermarchaeota in Hydrothermal Sediment.</title>
        <authorList>
            <person name="Zhou Z."/>
            <person name="Liu Y."/>
            <person name="Xu W."/>
            <person name="Pan J."/>
            <person name="Luo Z.H."/>
            <person name="Li M."/>
        </authorList>
    </citation>
    <scope>NUCLEOTIDE SEQUENCE [LARGE SCALE GENOMIC DNA]</scope>
    <source>
        <strain evidence="2">HyVt-456</strain>
    </source>
</reference>
<organism evidence="2">
    <name type="scientific">Caldithrix abyssi</name>
    <dbReference type="NCBI Taxonomy" id="187145"/>
    <lineage>
        <taxon>Bacteria</taxon>
        <taxon>Pseudomonadati</taxon>
        <taxon>Calditrichota</taxon>
        <taxon>Calditrichia</taxon>
        <taxon>Calditrichales</taxon>
        <taxon>Calditrichaceae</taxon>
        <taxon>Caldithrix</taxon>
    </lineage>
</organism>
<gene>
    <name evidence="2" type="ORF">ENJ10_09355</name>
</gene>
<dbReference type="EMBL" id="DRLD01000260">
    <property type="protein sequence ID" value="HED10881.1"/>
    <property type="molecule type" value="Genomic_DNA"/>
</dbReference>
<feature type="domain" description="Fumarylacetoacetase-like C-terminal" evidence="1">
    <location>
        <begin position="55"/>
        <end position="274"/>
    </location>
</feature>
<dbReference type="GO" id="GO:0016787">
    <property type="term" value="F:hydrolase activity"/>
    <property type="evidence" value="ECO:0007669"/>
    <property type="project" value="UniProtKB-KW"/>
</dbReference>
<dbReference type="InterPro" id="IPR011234">
    <property type="entry name" value="Fumarylacetoacetase-like_C"/>
</dbReference>
<name>A0A7V1LMT2_CALAY</name>
<dbReference type="Pfam" id="PF01557">
    <property type="entry name" value="FAA_hydrolase"/>
    <property type="match status" value="1"/>
</dbReference>
<sequence>MPGNMDDLFERWDDSYVILSELNNRILSHPGDYVSCRIEEEKTLFLAPTIRRPSFRDFYAFLQHVQSARALRGLPVVEEWFEAPVFYFSNPNVFTGHGRTLARPPYTEELDFELEIACVISREGRDIPPEKAGEYIAGYTVLNDFSARDIQRREMKVGLGPAKAKDFATGLGPWLVTPEEFVGRGKGKGFDLKMTARKNGRLISEGNFADIHFSFAEMIARASQGVTLYPGDVLGSGTVGTGCILEQRPENTGGWLQPGDEIELEIEHIGRLKHLITA</sequence>
<dbReference type="Gene3D" id="3.90.850.10">
    <property type="entry name" value="Fumarylacetoacetase-like, C-terminal domain"/>
    <property type="match status" value="1"/>
</dbReference>
<evidence type="ECO:0000259" key="1">
    <source>
        <dbReference type="Pfam" id="PF01557"/>
    </source>
</evidence>
<keyword evidence="2" id="KW-0378">Hydrolase</keyword>
<dbReference type="Proteomes" id="UP000886005">
    <property type="component" value="Unassembled WGS sequence"/>
</dbReference>
<evidence type="ECO:0000313" key="2">
    <source>
        <dbReference type="EMBL" id="HED10881.1"/>
    </source>
</evidence>
<protein>
    <submittedName>
        <fullName evidence="2">Fumarylacetoacetate hydrolase family protein</fullName>
    </submittedName>
</protein>
<dbReference type="InterPro" id="IPR036663">
    <property type="entry name" value="Fumarylacetoacetase_C_sf"/>
</dbReference>
<proteinExistence type="predicted"/>
<dbReference type="PANTHER" id="PTHR43211:SF1">
    <property type="entry name" value="BLL6422 PROTEIN"/>
    <property type="match status" value="1"/>
</dbReference>
<comment type="caution">
    <text evidence="2">The sequence shown here is derived from an EMBL/GenBank/DDBJ whole genome shotgun (WGS) entry which is preliminary data.</text>
</comment>